<name>A0A149R099_9PROT</name>
<dbReference type="PROSITE" id="PS50943">
    <property type="entry name" value="HTH_CROC1"/>
    <property type="match status" value="1"/>
</dbReference>
<dbReference type="EMBL" id="LHZB01000073">
    <property type="protein sequence ID" value="KXV03003.1"/>
    <property type="molecule type" value="Genomic_DNA"/>
</dbReference>
<dbReference type="RefSeq" id="WP_062493630.1">
    <property type="nucleotide sequence ID" value="NZ_LHZB01000073.1"/>
</dbReference>
<dbReference type="Pfam" id="PF01381">
    <property type="entry name" value="HTH_3"/>
    <property type="match status" value="1"/>
</dbReference>
<evidence type="ECO:0000256" key="1">
    <source>
        <dbReference type="ARBA" id="ARBA00023125"/>
    </source>
</evidence>
<dbReference type="InterPro" id="IPR001387">
    <property type="entry name" value="Cro/C1-type_HTH"/>
</dbReference>
<evidence type="ECO:0000313" key="3">
    <source>
        <dbReference type="EMBL" id="KXV03003.1"/>
    </source>
</evidence>
<accession>A0A149R099</accession>
<keyword evidence="1" id="KW-0238">DNA-binding</keyword>
<dbReference type="SMART" id="SM00530">
    <property type="entry name" value="HTH_XRE"/>
    <property type="match status" value="1"/>
</dbReference>
<dbReference type="PANTHER" id="PTHR46558:SF11">
    <property type="entry name" value="HTH-TYPE TRANSCRIPTIONAL REGULATOR XRE"/>
    <property type="match status" value="1"/>
</dbReference>
<evidence type="ECO:0000313" key="4">
    <source>
        <dbReference type="Proteomes" id="UP000075573"/>
    </source>
</evidence>
<dbReference type="InterPro" id="IPR010982">
    <property type="entry name" value="Lambda_DNA-bd_dom_sf"/>
</dbReference>
<protein>
    <recommendedName>
        <fullName evidence="2">HTH cro/C1-type domain-containing protein</fullName>
    </recommendedName>
</protein>
<sequence length="109" mass="12357">QSRVLRSLQIVTLRKAYGMNQTELAKTLGISRSAIAALETGRRSCASKHLPKLAEIFQVPVELFLGGMVDQTLSMELSPDECDLIELYRHLSPERKLEVQKYTERRAQV</sequence>
<gene>
    <name evidence="3" type="ORF">AD929_01145</name>
</gene>
<dbReference type="AlphaFoldDB" id="A0A149R099"/>
<dbReference type="Gene3D" id="1.10.260.40">
    <property type="entry name" value="lambda repressor-like DNA-binding domains"/>
    <property type="match status" value="1"/>
</dbReference>
<dbReference type="SUPFAM" id="SSF47413">
    <property type="entry name" value="lambda repressor-like DNA-binding domains"/>
    <property type="match status" value="1"/>
</dbReference>
<evidence type="ECO:0000259" key="2">
    <source>
        <dbReference type="PROSITE" id="PS50943"/>
    </source>
</evidence>
<reference evidence="3 4" key="1">
    <citation type="submission" date="2015-06" db="EMBL/GenBank/DDBJ databases">
        <title>Improved classification and identification of acetic acid bacteria using matrix-assisted laser desorption/ionization time-of-flight mass spectrometry; Gluconobacter nephelii and Gluconobacter uchimurae are later heterotypic synonyms of Gluconobacter japonicus and Gluconobacter oxydans, respectively.</title>
        <authorList>
            <person name="Li L."/>
            <person name="Cleenwerck I."/>
            <person name="De Vuyst L."/>
            <person name="Vandamme P."/>
        </authorList>
    </citation>
    <scope>NUCLEOTIDE SEQUENCE [LARGE SCALE GENOMIC DNA]</scope>
    <source>
        <strain evidence="3 4">LMG 1764</strain>
    </source>
</reference>
<organism evidence="3 4">
    <name type="scientific">Gluconobacter potus</name>
    <dbReference type="NCBI Taxonomy" id="2724927"/>
    <lineage>
        <taxon>Bacteria</taxon>
        <taxon>Pseudomonadati</taxon>
        <taxon>Pseudomonadota</taxon>
        <taxon>Alphaproteobacteria</taxon>
        <taxon>Acetobacterales</taxon>
        <taxon>Acetobacteraceae</taxon>
        <taxon>Gluconobacter</taxon>
    </lineage>
</organism>
<dbReference type="Proteomes" id="UP000075573">
    <property type="component" value="Unassembled WGS sequence"/>
</dbReference>
<feature type="non-terminal residue" evidence="3">
    <location>
        <position position="1"/>
    </location>
</feature>
<proteinExistence type="predicted"/>
<dbReference type="PANTHER" id="PTHR46558">
    <property type="entry name" value="TRACRIPTIONAL REGULATORY PROTEIN-RELATED-RELATED"/>
    <property type="match status" value="1"/>
</dbReference>
<comment type="caution">
    <text evidence="3">The sequence shown here is derived from an EMBL/GenBank/DDBJ whole genome shotgun (WGS) entry which is preliminary data.</text>
</comment>
<feature type="domain" description="HTH cro/C1-type" evidence="2">
    <location>
        <begin position="10"/>
        <end position="64"/>
    </location>
</feature>
<dbReference type="CDD" id="cd00093">
    <property type="entry name" value="HTH_XRE"/>
    <property type="match status" value="1"/>
</dbReference>
<dbReference type="PATRIC" id="fig|442.7.peg.1969"/>
<dbReference type="GO" id="GO:0003677">
    <property type="term" value="F:DNA binding"/>
    <property type="evidence" value="ECO:0007669"/>
    <property type="project" value="UniProtKB-KW"/>
</dbReference>